<evidence type="ECO:0000313" key="2">
    <source>
        <dbReference type="Proteomes" id="UP001054252"/>
    </source>
</evidence>
<accession>A0AAV5MYW7</accession>
<organism evidence="1 2">
    <name type="scientific">Rubroshorea leprosula</name>
    <dbReference type="NCBI Taxonomy" id="152421"/>
    <lineage>
        <taxon>Eukaryota</taxon>
        <taxon>Viridiplantae</taxon>
        <taxon>Streptophyta</taxon>
        <taxon>Embryophyta</taxon>
        <taxon>Tracheophyta</taxon>
        <taxon>Spermatophyta</taxon>
        <taxon>Magnoliopsida</taxon>
        <taxon>eudicotyledons</taxon>
        <taxon>Gunneridae</taxon>
        <taxon>Pentapetalae</taxon>
        <taxon>rosids</taxon>
        <taxon>malvids</taxon>
        <taxon>Malvales</taxon>
        <taxon>Dipterocarpaceae</taxon>
        <taxon>Rubroshorea</taxon>
    </lineage>
</organism>
<gene>
    <name evidence="1" type="ORF">SLEP1_g60394</name>
</gene>
<keyword evidence="2" id="KW-1185">Reference proteome</keyword>
<dbReference type="EMBL" id="BPVZ01002146">
    <property type="protein sequence ID" value="GKV53881.1"/>
    <property type="molecule type" value="Genomic_DNA"/>
</dbReference>
<feature type="non-terminal residue" evidence="1">
    <location>
        <position position="37"/>
    </location>
</feature>
<reference evidence="1 2" key="1">
    <citation type="journal article" date="2021" name="Commun. Biol.">
        <title>The genome of Shorea leprosula (Dipterocarpaceae) highlights the ecological relevance of drought in aseasonal tropical rainforests.</title>
        <authorList>
            <person name="Ng K.K.S."/>
            <person name="Kobayashi M.J."/>
            <person name="Fawcett J.A."/>
            <person name="Hatakeyama M."/>
            <person name="Paape T."/>
            <person name="Ng C.H."/>
            <person name="Ang C.C."/>
            <person name="Tnah L.H."/>
            <person name="Lee C.T."/>
            <person name="Nishiyama T."/>
            <person name="Sese J."/>
            <person name="O'Brien M.J."/>
            <person name="Copetti D."/>
            <person name="Mohd Noor M.I."/>
            <person name="Ong R.C."/>
            <person name="Putra M."/>
            <person name="Sireger I.Z."/>
            <person name="Indrioko S."/>
            <person name="Kosugi Y."/>
            <person name="Izuno A."/>
            <person name="Isagi Y."/>
            <person name="Lee S.L."/>
            <person name="Shimizu K.K."/>
        </authorList>
    </citation>
    <scope>NUCLEOTIDE SEQUENCE [LARGE SCALE GENOMIC DNA]</scope>
    <source>
        <strain evidence="1">214</strain>
    </source>
</reference>
<comment type="caution">
    <text evidence="1">The sequence shown here is derived from an EMBL/GenBank/DDBJ whole genome shotgun (WGS) entry which is preliminary data.</text>
</comment>
<dbReference type="Proteomes" id="UP001054252">
    <property type="component" value="Unassembled WGS sequence"/>
</dbReference>
<dbReference type="AlphaFoldDB" id="A0AAV5MYW7"/>
<name>A0AAV5MYW7_9ROSI</name>
<protein>
    <submittedName>
        <fullName evidence="1">Uncharacterized protein</fullName>
    </submittedName>
</protein>
<sequence length="37" mass="4193">MPTSSLAWTPNPFPIAAIRFKFDNKISAFPRREGKLS</sequence>
<proteinExistence type="predicted"/>
<evidence type="ECO:0000313" key="1">
    <source>
        <dbReference type="EMBL" id="GKV53881.1"/>
    </source>
</evidence>